<comment type="caution">
    <text evidence="2">The sequence shown here is derived from an EMBL/GenBank/DDBJ whole genome shotgun (WGS) entry which is preliminary data.</text>
</comment>
<proteinExistence type="predicted"/>
<dbReference type="AlphaFoldDB" id="A0A098SAV8"/>
<dbReference type="EMBL" id="JPOS01000020">
    <property type="protein sequence ID" value="KGE88212.1"/>
    <property type="molecule type" value="Genomic_DNA"/>
</dbReference>
<organism evidence="2 3">
    <name type="scientific">Phaeodactylibacter xiamenensis</name>
    <dbReference type="NCBI Taxonomy" id="1524460"/>
    <lineage>
        <taxon>Bacteria</taxon>
        <taxon>Pseudomonadati</taxon>
        <taxon>Bacteroidota</taxon>
        <taxon>Saprospiria</taxon>
        <taxon>Saprospirales</taxon>
        <taxon>Haliscomenobacteraceae</taxon>
        <taxon>Phaeodactylibacter</taxon>
    </lineage>
</organism>
<dbReference type="InterPro" id="IPR024047">
    <property type="entry name" value="MM3350-like_sf"/>
</dbReference>
<dbReference type="STRING" id="1524460.IX84_10375"/>
<dbReference type="PANTHER" id="PTHR41878:SF1">
    <property type="entry name" value="TNPR PROTEIN"/>
    <property type="match status" value="1"/>
</dbReference>
<sequence length="197" mass="22928">MSQTVFQLKITLMGSQKPPIWRQIQIPAGLDFQQLHAIIQGAMGWTNSHLHAFTDRRRSFSIGMPDEFDMDETQDGREEKVQDYLSAKGDSLIYEYDFGDSWEHIIEVQKVLEAEPGETYPKLLKGKGACPPEDCGGIWGYYHMVEAINDPKHEDHEDMVEWTCVEEWDVNEFDEAHARERMLDRFNNARNSYGMFF</sequence>
<feature type="domain" description="Plasmid pRiA4b Orf3-like" evidence="1">
    <location>
        <begin position="5"/>
        <end position="175"/>
    </location>
</feature>
<dbReference type="Gene3D" id="3.10.290.30">
    <property type="entry name" value="MM3350-like"/>
    <property type="match status" value="1"/>
</dbReference>
<accession>A0A098SAV8</accession>
<reference evidence="2 3" key="1">
    <citation type="journal article" date="2014" name="Int. J. Syst. Evol. Microbiol.">
        <title>Phaeodactylibacter xiamenensis gen. nov., sp. nov., a member of the family Saprospiraceae isolated from the marine alga Phaeodactylum tricornutum.</title>
        <authorList>
            <person name="Chen Z.Jr."/>
            <person name="Lei X."/>
            <person name="Lai Q."/>
            <person name="Li Y."/>
            <person name="Zhang B."/>
            <person name="Zhang J."/>
            <person name="Zhang H."/>
            <person name="Yang L."/>
            <person name="Zheng W."/>
            <person name="Tian Y."/>
            <person name="Yu Z."/>
            <person name="Xu H.Jr."/>
            <person name="Zheng T."/>
        </authorList>
    </citation>
    <scope>NUCLEOTIDE SEQUENCE [LARGE SCALE GENOMIC DNA]</scope>
    <source>
        <strain evidence="2 3">KD52</strain>
    </source>
</reference>
<evidence type="ECO:0000313" key="3">
    <source>
        <dbReference type="Proteomes" id="UP000029736"/>
    </source>
</evidence>
<dbReference type="PANTHER" id="PTHR41878">
    <property type="entry name" value="LEXA REPRESSOR-RELATED"/>
    <property type="match status" value="1"/>
</dbReference>
<evidence type="ECO:0000259" key="1">
    <source>
        <dbReference type="Pfam" id="PF07929"/>
    </source>
</evidence>
<dbReference type="Proteomes" id="UP000029736">
    <property type="component" value="Unassembled WGS sequence"/>
</dbReference>
<evidence type="ECO:0000313" key="2">
    <source>
        <dbReference type="EMBL" id="KGE88212.1"/>
    </source>
</evidence>
<keyword evidence="3" id="KW-1185">Reference proteome</keyword>
<dbReference type="RefSeq" id="WP_044219531.1">
    <property type="nucleotide sequence ID" value="NZ_JBKAGJ010000007.1"/>
</dbReference>
<dbReference type="SUPFAM" id="SSF159941">
    <property type="entry name" value="MM3350-like"/>
    <property type="match status" value="1"/>
</dbReference>
<dbReference type="Pfam" id="PF07929">
    <property type="entry name" value="PRiA4_ORF3"/>
    <property type="match status" value="1"/>
</dbReference>
<dbReference type="OrthoDB" id="9801392at2"/>
<gene>
    <name evidence="2" type="ORF">IX84_10375</name>
</gene>
<name>A0A098SAV8_9BACT</name>
<protein>
    <recommendedName>
        <fullName evidence="1">Plasmid pRiA4b Orf3-like domain-containing protein</fullName>
    </recommendedName>
</protein>
<dbReference type="InterPro" id="IPR012912">
    <property type="entry name" value="Plasmid_pRiA4b_Orf3-like"/>
</dbReference>